<organism evidence="1 2">
    <name type="scientific">Russula earlei</name>
    <dbReference type="NCBI Taxonomy" id="71964"/>
    <lineage>
        <taxon>Eukaryota</taxon>
        <taxon>Fungi</taxon>
        <taxon>Dikarya</taxon>
        <taxon>Basidiomycota</taxon>
        <taxon>Agaricomycotina</taxon>
        <taxon>Agaricomycetes</taxon>
        <taxon>Russulales</taxon>
        <taxon>Russulaceae</taxon>
        <taxon>Russula</taxon>
    </lineage>
</organism>
<proteinExistence type="predicted"/>
<dbReference type="EMBL" id="JAGFNK010000611">
    <property type="protein sequence ID" value="KAI9447051.1"/>
    <property type="molecule type" value="Genomic_DNA"/>
</dbReference>
<sequence length="248" mass="26773">MKTTNSTVLITGGSAGIGFEIAKLLIAKGNHVIITGRDEQRLQKATAQLPGVTAIAFDVTKPDNVEQLVKRLNKDFPKLDIVINNAGNAYVYTLADSANAYEKAAAEIETNYLSVIRLNEALLPLLQKQSEAAIVTVSSIVAFVPGVNLPTYAASKAALHSYTRALRLTLQRTSSPVKVFELMPPLVDTEFSKEIGGHNGIPPQKVAEDLLDALDKDTYEIHVGNTADIYKLYLSSPEAALQALNANR</sequence>
<evidence type="ECO:0000313" key="1">
    <source>
        <dbReference type="EMBL" id="KAI9447051.1"/>
    </source>
</evidence>
<protein>
    <submittedName>
        <fullName evidence="1">Short-chain dehydrogenase/reductase SDR</fullName>
    </submittedName>
</protein>
<dbReference type="Proteomes" id="UP001207468">
    <property type="component" value="Unassembled WGS sequence"/>
</dbReference>
<reference evidence="1" key="1">
    <citation type="submission" date="2021-03" db="EMBL/GenBank/DDBJ databases">
        <title>Evolutionary priming and transition to the ectomycorrhizal habit in an iconic lineage of mushroom-forming fungi: is preadaptation a requirement?</title>
        <authorList>
            <consortium name="DOE Joint Genome Institute"/>
            <person name="Looney B.P."/>
            <person name="Miyauchi S."/>
            <person name="Morin E."/>
            <person name="Drula E."/>
            <person name="Courty P.E."/>
            <person name="Chicoki N."/>
            <person name="Fauchery L."/>
            <person name="Kohler A."/>
            <person name="Kuo A."/>
            <person name="LaButti K."/>
            <person name="Pangilinan J."/>
            <person name="Lipzen A."/>
            <person name="Riley R."/>
            <person name="Andreopoulos W."/>
            <person name="He G."/>
            <person name="Johnson J."/>
            <person name="Barry K.W."/>
            <person name="Grigoriev I.V."/>
            <person name="Nagy L."/>
            <person name="Hibbett D."/>
            <person name="Henrissat B."/>
            <person name="Matheny P.B."/>
            <person name="Labbe J."/>
            <person name="Martin A.F."/>
        </authorList>
    </citation>
    <scope>NUCLEOTIDE SEQUENCE</scope>
    <source>
        <strain evidence="1">BPL698</strain>
    </source>
</reference>
<keyword evidence="2" id="KW-1185">Reference proteome</keyword>
<gene>
    <name evidence="1" type="ORF">F5148DRAFT_988284</name>
</gene>
<name>A0ACC0TVJ9_9AGAM</name>
<comment type="caution">
    <text evidence="1">The sequence shown here is derived from an EMBL/GenBank/DDBJ whole genome shotgun (WGS) entry which is preliminary data.</text>
</comment>
<evidence type="ECO:0000313" key="2">
    <source>
        <dbReference type="Proteomes" id="UP001207468"/>
    </source>
</evidence>
<accession>A0ACC0TVJ9</accession>